<feature type="transmembrane region" description="Helical" evidence="10">
    <location>
        <begin position="249"/>
        <end position="270"/>
    </location>
</feature>
<organism evidence="14 15">
    <name type="scientific">Oldenlandia corymbosa var. corymbosa</name>
    <dbReference type="NCBI Taxonomy" id="529605"/>
    <lineage>
        <taxon>Eukaryota</taxon>
        <taxon>Viridiplantae</taxon>
        <taxon>Streptophyta</taxon>
        <taxon>Embryophyta</taxon>
        <taxon>Tracheophyta</taxon>
        <taxon>Spermatophyta</taxon>
        <taxon>Magnoliopsida</taxon>
        <taxon>eudicotyledons</taxon>
        <taxon>Gunneridae</taxon>
        <taxon>Pentapetalae</taxon>
        <taxon>asterids</taxon>
        <taxon>lamiids</taxon>
        <taxon>Gentianales</taxon>
        <taxon>Rubiaceae</taxon>
        <taxon>Rubioideae</taxon>
        <taxon>Spermacoceae</taxon>
        <taxon>Hedyotis-Oldenlandia complex</taxon>
        <taxon>Oldenlandia</taxon>
    </lineage>
</organism>
<feature type="transmembrane region" description="Helical" evidence="10">
    <location>
        <begin position="118"/>
        <end position="139"/>
    </location>
</feature>
<dbReference type="Pfam" id="PF00999">
    <property type="entry name" value="Na_H_Exchanger"/>
    <property type="match status" value="1"/>
</dbReference>
<evidence type="ECO:0000313" key="15">
    <source>
        <dbReference type="Proteomes" id="UP001161247"/>
    </source>
</evidence>
<evidence type="ECO:0000256" key="9">
    <source>
        <dbReference type="ARBA" id="ARBA00038341"/>
    </source>
</evidence>
<evidence type="ECO:0000256" key="10">
    <source>
        <dbReference type="SAM" id="Phobius"/>
    </source>
</evidence>
<feature type="transmembrane region" description="Helical" evidence="10">
    <location>
        <begin position="340"/>
        <end position="358"/>
    </location>
</feature>
<gene>
    <name evidence="14" type="ORF">OLC1_LOCUS15478</name>
</gene>
<keyword evidence="15" id="KW-1185">Reference proteome</keyword>
<dbReference type="GO" id="GO:0016020">
    <property type="term" value="C:membrane"/>
    <property type="evidence" value="ECO:0007669"/>
    <property type="project" value="UniProtKB-SubCell"/>
</dbReference>
<evidence type="ECO:0000256" key="1">
    <source>
        <dbReference type="ARBA" id="ARBA00004141"/>
    </source>
</evidence>
<evidence type="ECO:0000256" key="2">
    <source>
        <dbReference type="ARBA" id="ARBA00022448"/>
    </source>
</evidence>
<dbReference type="InterPro" id="IPR050794">
    <property type="entry name" value="CPA2_transporter"/>
</dbReference>
<evidence type="ECO:0000259" key="11">
    <source>
        <dbReference type="Pfam" id="PF00999"/>
    </source>
</evidence>
<evidence type="ECO:0000256" key="5">
    <source>
        <dbReference type="ARBA" id="ARBA00022958"/>
    </source>
</evidence>
<evidence type="ECO:0000259" key="12">
    <source>
        <dbReference type="Pfam" id="PF23256"/>
    </source>
</evidence>
<dbReference type="Proteomes" id="UP001161247">
    <property type="component" value="Chromosome 5"/>
</dbReference>
<dbReference type="InterPro" id="IPR006153">
    <property type="entry name" value="Cation/H_exchanger_TM"/>
</dbReference>
<keyword evidence="4 10" id="KW-0812">Transmembrane</keyword>
<proteinExistence type="inferred from homology"/>
<dbReference type="Gene3D" id="1.20.1530.20">
    <property type="match status" value="1"/>
</dbReference>
<evidence type="ECO:0000256" key="4">
    <source>
        <dbReference type="ARBA" id="ARBA00022692"/>
    </source>
</evidence>
<keyword evidence="8 10" id="KW-0472">Membrane</keyword>
<keyword evidence="5" id="KW-0630">Potassium</keyword>
<feature type="domain" description="Cation/H(+) antiporter central" evidence="12">
    <location>
        <begin position="511"/>
        <end position="632"/>
    </location>
</feature>
<evidence type="ECO:0000259" key="13">
    <source>
        <dbReference type="Pfam" id="PF23259"/>
    </source>
</evidence>
<sequence length="813" mass="90101">MIRRRRRRTSMHRDTKMIEAGSAVNFGDFKTSYLCHFVNQINSRGVLLRDDPFSYSVPLLLLQLSLISIITRGVHFLLKPLGQPSIVSQILGGVILGPSILGQNLTFLQTVFPTKGRVVIDTLSIFGLMLFIFMIGVKVDPTIVLRSGKKALAVGVLAFFIPYGLANLVTFFIERSSGLDAGITKALHYVVEMQSMTAFPVVTCFLEELKILNSEIGRLASSSSIISDVCLWAVLSIKFAVKIAQTKSVNVTVGSLLSGILFTVLILYGVRPAASWAIRKTPEGKPVKEVYIISVLLVLMAFGFTGGAIGVNALVASLVFGLVIPDGPPLGAALVERLDCFVSVLLMPLFFISCGLQMDVFSIQKYKNVGFLQLVFFVVFLGKTMGTMLPLLFCRMPFRDAFSLALIMNSKGIVELAFLNDFQRSEVITQEGYTICIISVVAITGFVSPLVKVLYDPSRRYIAYKRRTLQHSRYNEELRILACIHSQENVPAIIRILQVSNPSKDSPINLVILHLTKLMGRASSLLVVQSDHNNSSSNPTQTERILNAFKKLEEQHLGFIMTHGYKAISPYATMHDDVCSLALEKRTILILIPFHEQWILGQRVETSYAYRHLNRNVLEKAPCSVGIVIDRGSLKKSRYVISQPSLYQVAVLFFGGADDREALAYARRMAENSFVQLNLLCFTDSRSNSIVGGSERSKTLDAELLTETKHSIQFKRPISYQENVVTQGKDVVSMTRSVCSAYDLVMVGKRHGGSPIMTQLRKWHQSGDLGAIGEILTASDCGGEATILVVQQQTKLWGLRDPEESTHLRKVLL</sequence>
<protein>
    <submittedName>
        <fullName evidence="14">OLC1v1006368C2</fullName>
    </submittedName>
</protein>
<dbReference type="GO" id="GO:0015297">
    <property type="term" value="F:antiporter activity"/>
    <property type="evidence" value="ECO:0007669"/>
    <property type="project" value="InterPro"/>
</dbReference>
<evidence type="ECO:0000256" key="7">
    <source>
        <dbReference type="ARBA" id="ARBA00023065"/>
    </source>
</evidence>
<feature type="transmembrane region" description="Helical" evidence="10">
    <location>
        <begin position="401"/>
        <end position="420"/>
    </location>
</feature>
<name>A0AAV1DJ70_OLDCO</name>
<feature type="transmembrane region" description="Helical" evidence="10">
    <location>
        <begin position="370"/>
        <end position="394"/>
    </location>
</feature>
<dbReference type="AlphaFoldDB" id="A0AAV1DJ70"/>
<accession>A0AAV1DJ70</accession>
<dbReference type="InterPro" id="IPR057291">
    <property type="entry name" value="CHX17_2nd"/>
</dbReference>
<evidence type="ECO:0000256" key="8">
    <source>
        <dbReference type="ARBA" id="ARBA00023136"/>
    </source>
</evidence>
<feature type="transmembrane region" description="Helical" evidence="10">
    <location>
        <begin position="432"/>
        <end position="455"/>
    </location>
</feature>
<comment type="subcellular location">
    <subcellularLocation>
        <location evidence="1">Membrane</location>
        <topology evidence="1">Multi-pass membrane protein</topology>
    </subcellularLocation>
</comment>
<feature type="domain" description="Cation/H(+) antiporter C-terminal" evidence="13">
    <location>
        <begin position="648"/>
        <end position="794"/>
    </location>
</feature>
<comment type="similarity">
    <text evidence="9">Belongs to the monovalent cation:proton antiporter 2 (CPA2) transporter (TC 2.A.37) family. CHX (TC 2.A.37.4) subfamily.</text>
</comment>
<keyword evidence="3" id="KW-0633">Potassium transport</keyword>
<dbReference type="GO" id="GO:0006813">
    <property type="term" value="P:potassium ion transport"/>
    <property type="evidence" value="ECO:0007669"/>
    <property type="project" value="UniProtKB-KW"/>
</dbReference>
<evidence type="ECO:0000313" key="14">
    <source>
        <dbReference type="EMBL" id="CAI9107085.1"/>
    </source>
</evidence>
<dbReference type="InterPro" id="IPR038770">
    <property type="entry name" value="Na+/solute_symporter_sf"/>
</dbReference>
<dbReference type="GO" id="GO:1902600">
    <property type="term" value="P:proton transmembrane transport"/>
    <property type="evidence" value="ECO:0007669"/>
    <property type="project" value="InterPro"/>
</dbReference>
<dbReference type="GO" id="GO:0006885">
    <property type="term" value="P:regulation of pH"/>
    <property type="evidence" value="ECO:0007669"/>
    <property type="project" value="TreeGrafter"/>
</dbReference>
<evidence type="ECO:0000256" key="6">
    <source>
        <dbReference type="ARBA" id="ARBA00022989"/>
    </source>
</evidence>
<evidence type="ECO:0000256" key="3">
    <source>
        <dbReference type="ARBA" id="ARBA00022538"/>
    </source>
</evidence>
<feature type="transmembrane region" description="Helical" evidence="10">
    <location>
        <begin position="151"/>
        <end position="173"/>
    </location>
</feature>
<keyword evidence="6 10" id="KW-1133">Transmembrane helix</keyword>
<dbReference type="Pfam" id="PF23259">
    <property type="entry name" value="CHX17_C"/>
    <property type="match status" value="1"/>
</dbReference>
<feature type="transmembrane region" description="Helical" evidence="10">
    <location>
        <begin position="290"/>
        <end position="320"/>
    </location>
</feature>
<dbReference type="PANTHER" id="PTHR32468">
    <property type="entry name" value="CATION/H + ANTIPORTER"/>
    <property type="match status" value="1"/>
</dbReference>
<keyword evidence="2" id="KW-0813">Transport</keyword>
<dbReference type="Pfam" id="PF23256">
    <property type="entry name" value="CHX17_2nd"/>
    <property type="match status" value="1"/>
</dbReference>
<dbReference type="PANTHER" id="PTHR32468:SF164">
    <property type="entry name" value="OS05G0485000 PROTEIN"/>
    <property type="match status" value="1"/>
</dbReference>
<dbReference type="EMBL" id="OX459122">
    <property type="protein sequence ID" value="CAI9107085.1"/>
    <property type="molecule type" value="Genomic_DNA"/>
</dbReference>
<feature type="transmembrane region" description="Helical" evidence="10">
    <location>
        <begin position="59"/>
        <end position="78"/>
    </location>
</feature>
<keyword evidence="7" id="KW-0406">Ion transport</keyword>
<dbReference type="GO" id="GO:0012505">
    <property type="term" value="C:endomembrane system"/>
    <property type="evidence" value="ECO:0007669"/>
    <property type="project" value="TreeGrafter"/>
</dbReference>
<reference evidence="14" key="1">
    <citation type="submission" date="2023-03" db="EMBL/GenBank/DDBJ databases">
        <authorList>
            <person name="Julca I."/>
        </authorList>
    </citation>
    <scope>NUCLEOTIDE SEQUENCE</scope>
</reference>
<feature type="domain" description="Cation/H+ exchanger transmembrane" evidence="11">
    <location>
        <begin position="73"/>
        <end position="452"/>
    </location>
</feature>
<dbReference type="InterPro" id="IPR057290">
    <property type="entry name" value="CHX17_C"/>
</dbReference>